<reference evidence="1" key="1">
    <citation type="submission" date="2025-08" db="UniProtKB">
        <authorList>
            <consortium name="Ensembl"/>
        </authorList>
    </citation>
    <scope>IDENTIFICATION</scope>
</reference>
<dbReference type="Proteomes" id="UP000233040">
    <property type="component" value="Unassembled WGS sequence"/>
</dbReference>
<protein>
    <submittedName>
        <fullName evidence="1">Uncharacterized protein</fullName>
    </submittedName>
</protein>
<sequence length="83" mass="9140">MTHQFQICSLVKSLTLIEGRPHILMFGHPLARICLVKQNFVASQISYHLTRGKGLCPPGQVGDTRGSSITKGSLLVVQLLVLW</sequence>
<organism evidence="1 2">
    <name type="scientific">Cebus imitator</name>
    <name type="common">Panamanian white-faced capuchin</name>
    <name type="synonym">Cebus capucinus imitator</name>
    <dbReference type="NCBI Taxonomy" id="2715852"/>
    <lineage>
        <taxon>Eukaryota</taxon>
        <taxon>Metazoa</taxon>
        <taxon>Chordata</taxon>
        <taxon>Craniata</taxon>
        <taxon>Vertebrata</taxon>
        <taxon>Euteleostomi</taxon>
        <taxon>Mammalia</taxon>
        <taxon>Eutheria</taxon>
        <taxon>Euarchontoglires</taxon>
        <taxon>Primates</taxon>
        <taxon>Haplorrhini</taxon>
        <taxon>Platyrrhini</taxon>
        <taxon>Cebidae</taxon>
        <taxon>Cebinae</taxon>
        <taxon>Cebus</taxon>
    </lineage>
</organism>
<evidence type="ECO:0000313" key="1">
    <source>
        <dbReference type="Ensembl" id="ENSCCAP00000027018.1"/>
    </source>
</evidence>
<evidence type="ECO:0000313" key="2">
    <source>
        <dbReference type="Proteomes" id="UP000233040"/>
    </source>
</evidence>
<dbReference type="AlphaFoldDB" id="A0A2K5RFY5"/>
<accession>A0A2K5RFY5</accession>
<keyword evidence="2" id="KW-1185">Reference proteome</keyword>
<name>A0A2K5RFY5_CEBIM</name>
<dbReference type="Ensembl" id="ENSCCAT00000044569.1">
    <property type="protein sequence ID" value="ENSCCAP00000027018.1"/>
    <property type="gene ID" value="ENSCCAG00000031323.1"/>
</dbReference>
<proteinExistence type="predicted"/>
<dbReference type="GeneTree" id="ENSGT00900000143461"/>
<reference evidence="1" key="2">
    <citation type="submission" date="2025-09" db="UniProtKB">
        <authorList>
            <consortium name="Ensembl"/>
        </authorList>
    </citation>
    <scope>IDENTIFICATION</scope>
</reference>